<gene>
    <name evidence="2" type="ORF">CYLTODRAFT_479024</name>
</gene>
<keyword evidence="3" id="KW-1185">Reference proteome</keyword>
<dbReference type="EMBL" id="KN880972">
    <property type="protein sequence ID" value="KIY61336.1"/>
    <property type="molecule type" value="Genomic_DNA"/>
</dbReference>
<dbReference type="Gene3D" id="3.20.20.70">
    <property type="entry name" value="Aldolase class I"/>
    <property type="match status" value="1"/>
</dbReference>
<organism evidence="2 3">
    <name type="scientific">Cylindrobasidium torrendii FP15055 ss-10</name>
    <dbReference type="NCBI Taxonomy" id="1314674"/>
    <lineage>
        <taxon>Eukaryota</taxon>
        <taxon>Fungi</taxon>
        <taxon>Dikarya</taxon>
        <taxon>Basidiomycota</taxon>
        <taxon>Agaricomycotina</taxon>
        <taxon>Agaricomycetes</taxon>
        <taxon>Agaricomycetidae</taxon>
        <taxon>Agaricales</taxon>
        <taxon>Marasmiineae</taxon>
        <taxon>Physalacriaceae</taxon>
        <taxon>Cylindrobasidium</taxon>
    </lineage>
</organism>
<name>A0A0D7AVN3_9AGAR</name>
<dbReference type="PANTHER" id="PTHR22893:SF91">
    <property type="entry name" value="NADPH DEHYDROGENASE 2-RELATED"/>
    <property type="match status" value="1"/>
</dbReference>
<dbReference type="FunFam" id="3.20.20.70:FF:000138">
    <property type="entry name" value="NADPH dehydrogenase 1"/>
    <property type="match status" value="1"/>
</dbReference>
<dbReference type="CDD" id="cd02933">
    <property type="entry name" value="OYE_like_FMN"/>
    <property type="match status" value="1"/>
</dbReference>
<dbReference type="STRING" id="1314674.A0A0D7AVN3"/>
<reference evidence="2 3" key="1">
    <citation type="journal article" date="2015" name="Fungal Genet. Biol.">
        <title>Evolution of novel wood decay mechanisms in Agaricales revealed by the genome sequences of Fistulina hepatica and Cylindrobasidium torrendii.</title>
        <authorList>
            <person name="Floudas D."/>
            <person name="Held B.W."/>
            <person name="Riley R."/>
            <person name="Nagy L.G."/>
            <person name="Koehler G."/>
            <person name="Ransdell A.S."/>
            <person name="Younus H."/>
            <person name="Chow J."/>
            <person name="Chiniquy J."/>
            <person name="Lipzen A."/>
            <person name="Tritt A."/>
            <person name="Sun H."/>
            <person name="Haridas S."/>
            <person name="LaButti K."/>
            <person name="Ohm R.A."/>
            <person name="Kues U."/>
            <person name="Blanchette R.A."/>
            <person name="Grigoriev I.V."/>
            <person name="Minto R.E."/>
            <person name="Hibbett D.S."/>
        </authorList>
    </citation>
    <scope>NUCLEOTIDE SEQUENCE [LARGE SCALE GENOMIC DNA]</scope>
    <source>
        <strain evidence="2 3">FP15055 ss-10</strain>
    </source>
</reference>
<proteinExistence type="predicted"/>
<dbReference type="OrthoDB" id="276546at2759"/>
<dbReference type="Proteomes" id="UP000054007">
    <property type="component" value="Unassembled WGS sequence"/>
</dbReference>
<protein>
    <submittedName>
        <fullName evidence="2">Putative NADPH2 dehydrogenase chain OYE2</fullName>
    </submittedName>
</protein>
<dbReference type="InterPro" id="IPR001155">
    <property type="entry name" value="OxRdtase_FMN_N"/>
</dbReference>
<evidence type="ECO:0000259" key="1">
    <source>
        <dbReference type="Pfam" id="PF00724"/>
    </source>
</evidence>
<evidence type="ECO:0000313" key="3">
    <source>
        <dbReference type="Proteomes" id="UP000054007"/>
    </source>
</evidence>
<dbReference type="GO" id="GO:0010181">
    <property type="term" value="F:FMN binding"/>
    <property type="evidence" value="ECO:0007669"/>
    <property type="project" value="InterPro"/>
</dbReference>
<dbReference type="PANTHER" id="PTHR22893">
    <property type="entry name" value="NADH OXIDOREDUCTASE-RELATED"/>
    <property type="match status" value="1"/>
</dbReference>
<dbReference type="GO" id="GO:0016491">
    <property type="term" value="F:oxidoreductase activity"/>
    <property type="evidence" value="ECO:0007669"/>
    <property type="project" value="InterPro"/>
</dbReference>
<evidence type="ECO:0000313" key="2">
    <source>
        <dbReference type="EMBL" id="KIY61336.1"/>
    </source>
</evidence>
<dbReference type="Pfam" id="PF00724">
    <property type="entry name" value="Oxidored_FMN"/>
    <property type="match status" value="1"/>
</dbReference>
<dbReference type="AlphaFoldDB" id="A0A0D7AVN3"/>
<accession>A0A0D7AVN3</accession>
<dbReference type="InterPro" id="IPR045247">
    <property type="entry name" value="Oye-like"/>
</dbReference>
<feature type="domain" description="NADH:flavin oxidoreductase/NADH oxidase N-terminal" evidence="1">
    <location>
        <begin position="20"/>
        <end position="359"/>
    </location>
</feature>
<dbReference type="InterPro" id="IPR013785">
    <property type="entry name" value="Aldolase_TIM"/>
</dbReference>
<dbReference type="SUPFAM" id="SSF51395">
    <property type="entry name" value="FMN-linked oxidoreductases"/>
    <property type="match status" value="1"/>
</dbReference>
<sequence>MATVILRNGSMDISEVSSSKLFQPINVGHTSLQHRIVLAPLTRLKATKTTHVPHTVLVTEYYSQRASTPGTLLITEATIIGPQVGGVDNAPGIWSQEQIEAWKEVTDTVHAKRSFIFSQIWALGPTENPDTTSDQRNFDAPSSMKISPCMPPLRELTQAEIRSIVKSFADAAHNAVNGAGFDGVEIHGANGYLIDQFLQDTSNQRTDIYGGSIENRTRFGLEVVDAVVNRIGAEHTAIRLSPWTGMYGLRMKDPRPTFSFLVSKIKKRHPNLAYIHVIEPRADLELEEGTTDDALEEWDSGNDFLRDIWAPRPYISAGNYTSESARAVADNKGDLIAFGRAFLANPDLPVRLKSGLKLNSANRDTFYVPGEHPEGYIDYPFAR</sequence>